<name>A0A9Q0U8G8_SALPP</name>
<sequence length="143" mass="16142">MTVDFLTELGITVHRKPSIFTLSVRRIFHKDTANKMVVSRGVVSSLTLSEIEGTFGYLPPGFFTHGKVDETTDVYAYGVLLLSELITGMQAWDSSQQSLVIIKELVDPTLGDDAYDSEHMDHVQLVRAYSLRFTEGWRWSLRG</sequence>
<dbReference type="OrthoDB" id="10519218at2759"/>
<dbReference type="Gene3D" id="1.10.510.10">
    <property type="entry name" value="Transferase(Phosphotransferase) domain 1"/>
    <property type="match status" value="1"/>
</dbReference>
<accession>A0A9Q0U8G8</accession>
<dbReference type="InterPro" id="IPR046958">
    <property type="entry name" value="RBK1/2/STUNTED"/>
</dbReference>
<reference evidence="1" key="1">
    <citation type="submission" date="2022-11" db="EMBL/GenBank/DDBJ databases">
        <authorList>
            <person name="Hyden B.L."/>
            <person name="Feng K."/>
            <person name="Yates T."/>
            <person name="Jawdy S."/>
            <person name="Smart L.B."/>
            <person name="Muchero W."/>
        </authorList>
    </citation>
    <scope>NUCLEOTIDE SEQUENCE</scope>
    <source>
        <tissue evidence="1">Shoot tip</tissue>
    </source>
</reference>
<comment type="caution">
    <text evidence="1">The sequence shown here is derived from an EMBL/GenBank/DDBJ whole genome shotgun (WGS) entry which is preliminary data.</text>
</comment>
<dbReference type="Proteomes" id="UP001151532">
    <property type="component" value="Chromosome 8"/>
</dbReference>
<dbReference type="PANTHER" id="PTHR47987:SF13">
    <property type="entry name" value="RECEPTOR-LIKE CYTOSOLIC SERINE_THREONINE-PROTEIN KINASE RBK2"/>
    <property type="match status" value="1"/>
</dbReference>
<proteinExistence type="predicted"/>
<evidence type="ECO:0008006" key="3">
    <source>
        <dbReference type="Google" id="ProtNLM"/>
    </source>
</evidence>
<protein>
    <recommendedName>
        <fullName evidence="3">Protein kinase domain-containing protein</fullName>
    </recommendedName>
</protein>
<keyword evidence="2" id="KW-1185">Reference proteome</keyword>
<dbReference type="EMBL" id="JAPFFK010000013">
    <property type="protein sequence ID" value="KAJ6725357.1"/>
    <property type="molecule type" value="Genomic_DNA"/>
</dbReference>
<dbReference type="InterPro" id="IPR011009">
    <property type="entry name" value="Kinase-like_dom_sf"/>
</dbReference>
<organism evidence="1 2">
    <name type="scientific">Salix purpurea</name>
    <name type="common">Purple osier willow</name>
    <dbReference type="NCBI Taxonomy" id="77065"/>
    <lineage>
        <taxon>Eukaryota</taxon>
        <taxon>Viridiplantae</taxon>
        <taxon>Streptophyta</taxon>
        <taxon>Embryophyta</taxon>
        <taxon>Tracheophyta</taxon>
        <taxon>Spermatophyta</taxon>
        <taxon>Magnoliopsida</taxon>
        <taxon>eudicotyledons</taxon>
        <taxon>Gunneridae</taxon>
        <taxon>Pentapetalae</taxon>
        <taxon>rosids</taxon>
        <taxon>fabids</taxon>
        <taxon>Malpighiales</taxon>
        <taxon>Salicaceae</taxon>
        <taxon>Saliceae</taxon>
        <taxon>Salix</taxon>
    </lineage>
</organism>
<dbReference type="AlphaFoldDB" id="A0A9Q0U8G8"/>
<evidence type="ECO:0000313" key="1">
    <source>
        <dbReference type="EMBL" id="KAJ6725357.1"/>
    </source>
</evidence>
<gene>
    <name evidence="1" type="ORF">OIU79_003686</name>
</gene>
<dbReference type="PANTHER" id="PTHR47987">
    <property type="entry name" value="OS08G0249100 PROTEIN"/>
    <property type="match status" value="1"/>
</dbReference>
<evidence type="ECO:0000313" key="2">
    <source>
        <dbReference type="Proteomes" id="UP001151532"/>
    </source>
</evidence>
<dbReference type="SUPFAM" id="SSF56112">
    <property type="entry name" value="Protein kinase-like (PK-like)"/>
    <property type="match status" value="1"/>
</dbReference>
<reference evidence="1" key="2">
    <citation type="journal article" date="2023" name="Int. J. Mol. Sci.">
        <title>De Novo Assembly and Annotation of 11 Diverse Shrub Willow (Salix) Genomes Reveals Novel Gene Organization in Sex-Linked Regions.</title>
        <authorList>
            <person name="Hyden B."/>
            <person name="Feng K."/>
            <person name="Yates T.B."/>
            <person name="Jawdy S."/>
            <person name="Cereghino C."/>
            <person name="Smart L.B."/>
            <person name="Muchero W."/>
        </authorList>
    </citation>
    <scope>NUCLEOTIDE SEQUENCE</scope>
    <source>
        <tissue evidence="1">Shoot tip</tissue>
    </source>
</reference>